<dbReference type="SMART" id="SM00903">
    <property type="entry name" value="Flavin_Reduct"/>
    <property type="match status" value="1"/>
</dbReference>
<reference evidence="6" key="2">
    <citation type="submission" date="2020-09" db="EMBL/GenBank/DDBJ databases">
        <authorList>
            <person name="Sun Q."/>
            <person name="Ohkuma M."/>
        </authorList>
    </citation>
    <scope>NUCLEOTIDE SEQUENCE</scope>
    <source>
        <strain evidence="6">JCM 3131</strain>
    </source>
</reference>
<dbReference type="SUPFAM" id="SSF50475">
    <property type="entry name" value="FMN-binding split barrel"/>
    <property type="match status" value="1"/>
</dbReference>
<proteinExistence type="inferred from homology"/>
<keyword evidence="3" id="KW-0288">FMN</keyword>
<evidence type="ECO:0000256" key="1">
    <source>
        <dbReference type="ARBA" id="ARBA00001917"/>
    </source>
</evidence>
<evidence type="ECO:0000259" key="5">
    <source>
        <dbReference type="SMART" id="SM00903"/>
    </source>
</evidence>
<dbReference type="Pfam" id="PF01613">
    <property type="entry name" value="Flavin_Reduct"/>
    <property type="match status" value="1"/>
</dbReference>
<name>A0A918ERM8_9ACTN</name>
<dbReference type="Gene3D" id="2.30.110.10">
    <property type="entry name" value="Electron Transport, Fmn-binding Protein, Chain A"/>
    <property type="match status" value="1"/>
</dbReference>
<gene>
    <name evidence="6" type="ORF">GCM10010145_21530</name>
</gene>
<comment type="caution">
    <text evidence="6">The sequence shown here is derived from an EMBL/GenBank/DDBJ whole genome shotgun (WGS) entry which is preliminary data.</text>
</comment>
<evidence type="ECO:0000313" key="6">
    <source>
        <dbReference type="EMBL" id="GGQ51869.1"/>
    </source>
</evidence>
<protein>
    <submittedName>
        <fullName evidence="6">Flavin reductase</fullName>
    </submittedName>
</protein>
<dbReference type="AlphaFoldDB" id="A0A918ERM8"/>
<dbReference type="InterPro" id="IPR012349">
    <property type="entry name" value="Split_barrel_FMN-bd"/>
</dbReference>
<dbReference type="Proteomes" id="UP000620156">
    <property type="component" value="Unassembled WGS sequence"/>
</dbReference>
<sequence length="213" mass="23234">MRVDHSPESMDPGSFYRLLTAVIVPRPIAWVSTLTGDGRTANLAPHSFFTVASTDPPIVQFTSVGRKDSLRNVEETGEFVVNFTPEPLFEQINATATDFPGDEGEFEAVGIEREPSLRVRPPRVAASPVALECTLHATLGLGNSTVVFGRVVHAVVSDDVLVDGRPDIGLLRPLARLGGNEWGTVGEVHDLARIRYRDWASDPARRRPDENPA</sequence>
<dbReference type="InterPro" id="IPR002563">
    <property type="entry name" value="Flavin_Rdtase-like_dom"/>
</dbReference>
<dbReference type="GO" id="GO:0016646">
    <property type="term" value="F:oxidoreductase activity, acting on the CH-NH group of donors, NAD or NADP as acceptor"/>
    <property type="evidence" value="ECO:0007669"/>
    <property type="project" value="UniProtKB-ARBA"/>
</dbReference>
<evidence type="ECO:0000256" key="3">
    <source>
        <dbReference type="ARBA" id="ARBA00022643"/>
    </source>
</evidence>
<dbReference type="PANTHER" id="PTHR33798">
    <property type="entry name" value="FLAVOPROTEIN OXYGENASE"/>
    <property type="match status" value="1"/>
</dbReference>
<reference evidence="6" key="1">
    <citation type="journal article" date="2014" name="Int. J. Syst. Evol. Microbiol.">
        <title>Complete genome sequence of Corynebacterium casei LMG S-19264T (=DSM 44701T), isolated from a smear-ripened cheese.</title>
        <authorList>
            <consortium name="US DOE Joint Genome Institute (JGI-PGF)"/>
            <person name="Walter F."/>
            <person name="Albersmeier A."/>
            <person name="Kalinowski J."/>
            <person name="Ruckert C."/>
        </authorList>
    </citation>
    <scope>NUCLEOTIDE SEQUENCE</scope>
    <source>
        <strain evidence="6">JCM 3131</strain>
    </source>
</reference>
<dbReference type="EMBL" id="BMQK01000003">
    <property type="protein sequence ID" value="GGQ51869.1"/>
    <property type="molecule type" value="Genomic_DNA"/>
</dbReference>
<dbReference type="PANTHER" id="PTHR33798:SF5">
    <property type="entry name" value="FLAVIN REDUCTASE LIKE DOMAIN-CONTAINING PROTEIN"/>
    <property type="match status" value="1"/>
</dbReference>
<feature type="domain" description="Flavin reductase like" evidence="5">
    <location>
        <begin position="21"/>
        <end position="176"/>
    </location>
</feature>
<accession>A0A918ERM8</accession>
<dbReference type="RefSeq" id="WP_189216458.1">
    <property type="nucleotide sequence ID" value="NZ_BMQK01000003.1"/>
</dbReference>
<evidence type="ECO:0000313" key="7">
    <source>
        <dbReference type="Proteomes" id="UP000620156"/>
    </source>
</evidence>
<organism evidence="6 7">
    <name type="scientific">Streptomyces ruber</name>
    <dbReference type="NCBI Taxonomy" id="83378"/>
    <lineage>
        <taxon>Bacteria</taxon>
        <taxon>Bacillati</taxon>
        <taxon>Actinomycetota</taxon>
        <taxon>Actinomycetes</taxon>
        <taxon>Kitasatosporales</taxon>
        <taxon>Streptomycetaceae</taxon>
        <taxon>Streptomyces</taxon>
    </lineage>
</organism>
<evidence type="ECO:0000256" key="4">
    <source>
        <dbReference type="ARBA" id="ARBA00038054"/>
    </source>
</evidence>
<dbReference type="GO" id="GO:0010181">
    <property type="term" value="F:FMN binding"/>
    <property type="evidence" value="ECO:0007669"/>
    <property type="project" value="InterPro"/>
</dbReference>
<comment type="similarity">
    <text evidence="4">Belongs to the flavoredoxin family.</text>
</comment>
<keyword evidence="2" id="KW-0285">Flavoprotein</keyword>
<evidence type="ECO:0000256" key="2">
    <source>
        <dbReference type="ARBA" id="ARBA00022630"/>
    </source>
</evidence>
<keyword evidence="7" id="KW-1185">Reference proteome</keyword>
<comment type="cofactor">
    <cofactor evidence="1">
        <name>FMN</name>
        <dbReference type="ChEBI" id="CHEBI:58210"/>
    </cofactor>
</comment>